<reference evidence="1" key="2">
    <citation type="submission" date="2020-02" db="EMBL/GenBank/DDBJ databases">
        <authorList>
            <person name="Gilchrist C.L.M."/>
            <person name="Chooi Y.-H."/>
        </authorList>
    </citation>
    <scope>NUCLEOTIDE SEQUENCE</scope>
    <source>
        <strain evidence="1">MST-FP2251</strain>
    </source>
</reference>
<comment type="caution">
    <text evidence="1">The sequence shown here is derived from an EMBL/GenBank/DDBJ whole genome shotgun (WGS) entry which is preliminary data.</text>
</comment>
<name>A0AAD4CW11_ASPNN</name>
<protein>
    <submittedName>
        <fullName evidence="1">Uncharacterized protein</fullName>
    </submittedName>
</protein>
<proteinExistence type="predicted"/>
<sequence>MCPCNFNPDNDPDTKKVRQGDMYQSLILGVLFAARALGKEDANYDPATNYRPENVTGLDYYYYPWKGSYYNGSAIFTVSDVKFRPEFNYDDEKLCRQLENVTYSFQYPAILGILQTEGEDNQPDNTNPINVILSTSYSNFSEYFNDYMDSGNMQIKDEPWVFESTDVSRRSYGYEDGEPNFNLTVADGSGNGSPFRVMGTSGLDDNPLPPFQMNMSSCTDIESWWGASFVSQDSDDEGMGISNPVLQLVFDDHSANLEIQSWIWANTLGHADDDKTLPIVARVSVEFLGRADAARSDILNPGSPPTWTPTMGFMNNSLSLDCESTAASAGKGRMGLLLVVLGLSLGYAFL</sequence>
<dbReference type="AlphaFoldDB" id="A0AAD4CW11"/>
<keyword evidence="2" id="KW-1185">Reference proteome</keyword>
<evidence type="ECO:0000313" key="2">
    <source>
        <dbReference type="Proteomes" id="UP001194746"/>
    </source>
</evidence>
<accession>A0AAD4CW11</accession>
<organism evidence="1 2">
    <name type="scientific">Aspergillus nanangensis</name>
    <dbReference type="NCBI Taxonomy" id="2582783"/>
    <lineage>
        <taxon>Eukaryota</taxon>
        <taxon>Fungi</taxon>
        <taxon>Dikarya</taxon>
        <taxon>Ascomycota</taxon>
        <taxon>Pezizomycotina</taxon>
        <taxon>Eurotiomycetes</taxon>
        <taxon>Eurotiomycetidae</taxon>
        <taxon>Eurotiales</taxon>
        <taxon>Aspergillaceae</taxon>
        <taxon>Aspergillus</taxon>
        <taxon>Aspergillus subgen. Circumdati</taxon>
    </lineage>
</organism>
<dbReference type="Proteomes" id="UP001194746">
    <property type="component" value="Unassembled WGS sequence"/>
</dbReference>
<gene>
    <name evidence="1" type="ORF">FE257_010809</name>
</gene>
<dbReference type="EMBL" id="VCAU01000007">
    <property type="protein sequence ID" value="KAF9893497.1"/>
    <property type="molecule type" value="Genomic_DNA"/>
</dbReference>
<evidence type="ECO:0000313" key="1">
    <source>
        <dbReference type="EMBL" id="KAF9893497.1"/>
    </source>
</evidence>
<reference evidence="1" key="1">
    <citation type="journal article" date="2019" name="Beilstein J. Org. Chem.">
        <title>Nanangenines: drimane sesquiterpenoids as the dominant metabolite cohort of a novel Australian fungus, Aspergillus nanangensis.</title>
        <authorList>
            <person name="Lacey H.J."/>
            <person name="Gilchrist C.L.M."/>
            <person name="Crombie A."/>
            <person name="Kalaitzis J.A."/>
            <person name="Vuong D."/>
            <person name="Rutledge P.J."/>
            <person name="Turner P."/>
            <person name="Pitt J.I."/>
            <person name="Lacey E."/>
            <person name="Chooi Y.H."/>
            <person name="Piggott A.M."/>
        </authorList>
    </citation>
    <scope>NUCLEOTIDE SEQUENCE</scope>
    <source>
        <strain evidence="1">MST-FP2251</strain>
    </source>
</reference>